<keyword evidence="1" id="KW-0472">Membrane</keyword>
<dbReference type="AlphaFoldDB" id="A0AAX2GYR5"/>
<proteinExistence type="predicted"/>
<dbReference type="Proteomes" id="UP000215539">
    <property type="component" value="Chromosome 1"/>
</dbReference>
<organism evidence="3 5">
    <name type="scientific">Capnocytophaga haemolytica</name>
    <dbReference type="NCBI Taxonomy" id="45243"/>
    <lineage>
        <taxon>Bacteria</taxon>
        <taxon>Pseudomonadati</taxon>
        <taxon>Bacteroidota</taxon>
        <taxon>Flavobacteriia</taxon>
        <taxon>Flavobacteriales</taxon>
        <taxon>Flavobacteriaceae</taxon>
        <taxon>Capnocytophaga</taxon>
    </lineage>
</organism>
<evidence type="ECO:0000256" key="1">
    <source>
        <dbReference type="SAM" id="Phobius"/>
    </source>
</evidence>
<evidence type="ECO:0000313" key="2">
    <source>
        <dbReference type="EMBL" id="AMD84800.1"/>
    </source>
</evidence>
<protein>
    <submittedName>
        <fullName evidence="3">Uncharacterized protein</fullName>
    </submittedName>
</protein>
<sequence length="116" mass="13082">MEKDQIEGVKATQVDEGAQLWLAVGLSVVVGVLLFQVLDSDYITDYFPYYALDDFAGFAGYTTVMLLWYVIFRMAPKESISRRTLKVLVIILFSIWILWVVGYLILVALFSGGGFI</sequence>
<feature type="transmembrane region" description="Helical" evidence="1">
    <location>
        <begin position="58"/>
        <end position="75"/>
    </location>
</feature>
<feature type="transmembrane region" description="Helical" evidence="1">
    <location>
        <begin position="87"/>
        <end position="110"/>
    </location>
</feature>
<dbReference type="RefSeq" id="WP_066428612.1">
    <property type="nucleotide sequence ID" value="NZ_CP014227.1"/>
</dbReference>
<reference evidence="2 4" key="1">
    <citation type="submission" date="2016-02" db="EMBL/GenBank/DDBJ databases">
        <authorList>
            <person name="Holder M.E."/>
            <person name="Ajami N.J."/>
            <person name="Petrosino J.F."/>
        </authorList>
    </citation>
    <scope>NUCLEOTIDE SEQUENCE [LARGE SCALE GENOMIC DNA]</scope>
    <source>
        <strain evidence="2 4">CCUG 32990</strain>
    </source>
</reference>
<evidence type="ECO:0000313" key="5">
    <source>
        <dbReference type="Proteomes" id="UP000215539"/>
    </source>
</evidence>
<dbReference type="EMBL" id="LT906449">
    <property type="protein sequence ID" value="SNV07270.1"/>
    <property type="molecule type" value="Genomic_DNA"/>
</dbReference>
<keyword evidence="1" id="KW-0812">Transmembrane</keyword>
<dbReference type="EMBL" id="CP014227">
    <property type="protein sequence ID" value="AMD84800.1"/>
    <property type="molecule type" value="Genomic_DNA"/>
</dbReference>
<accession>A0AAX2GYR5</accession>
<keyword evidence="1" id="KW-1133">Transmembrane helix</keyword>
<evidence type="ECO:0000313" key="4">
    <source>
        <dbReference type="Proteomes" id="UP000065822"/>
    </source>
</evidence>
<dbReference type="Proteomes" id="UP000065822">
    <property type="component" value="Chromosome"/>
</dbReference>
<keyword evidence="4" id="KW-1185">Reference proteome</keyword>
<feature type="transmembrane region" description="Helical" evidence="1">
    <location>
        <begin position="20"/>
        <end position="38"/>
    </location>
</feature>
<name>A0AAX2GYR5_9FLAO</name>
<reference evidence="3 5" key="2">
    <citation type="submission" date="2017-06" db="EMBL/GenBank/DDBJ databases">
        <authorList>
            <consortium name="Pathogen Informatics"/>
        </authorList>
    </citation>
    <scope>NUCLEOTIDE SEQUENCE [LARGE SCALE GENOMIC DNA]</scope>
    <source>
        <strain evidence="3 5">NCTC12947</strain>
    </source>
</reference>
<evidence type="ECO:0000313" key="3">
    <source>
        <dbReference type="EMBL" id="SNV07270.1"/>
    </source>
</evidence>
<dbReference type="KEGG" id="chg:AXF12_04275"/>
<gene>
    <name evidence="2" type="ORF">AXF12_04275</name>
    <name evidence="3" type="ORF">SAMEA44541418_00879</name>
</gene>